<keyword evidence="2" id="KW-1185">Reference proteome</keyword>
<protein>
    <submittedName>
        <fullName evidence="1">Uncharacterized protein</fullName>
    </submittedName>
</protein>
<proteinExistence type="predicted"/>
<reference evidence="1 2" key="1">
    <citation type="submission" date="2023-05" db="EMBL/GenBank/DDBJ databases">
        <title>B98-5 Cell Line De Novo Hybrid Assembly: An Optical Mapping Approach.</title>
        <authorList>
            <person name="Kananen K."/>
            <person name="Auerbach J.A."/>
            <person name="Kautto E."/>
            <person name="Blachly J.S."/>
        </authorList>
    </citation>
    <scope>NUCLEOTIDE SEQUENCE [LARGE SCALE GENOMIC DNA]</scope>
    <source>
        <strain evidence="1">B95-8</strain>
        <tissue evidence="1">Cell line</tissue>
    </source>
</reference>
<dbReference type="Proteomes" id="UP001266305">
    <property type="component" value="Unassembled WGS sequence"/>
</dbReference>
<evidence type="ECO:0000313" key="1">
    <source>
        <dbReference type="EMBL" id="KAK2082406.1"/>
    </source>
</evidence>
<sequence>AEGPQELRGAGPCGVRDDAAVLPRLREWADCGGGTALPLLRLQYMPLCAQITGKVTNRKYPKLKEVDDVLSGAAAWENVDSTA</sequence>
<organism evidence="1 2">
    <name type="scientific">Saguinus oedipus</name>
    <name type="common">Cotton-top tamarin</name>
    <name type="synonym">Oedipomidas oedipus</name>
    <dbReference type="NCBI Taxonomy" id="9490"/>
    <lineage>
        <taxon>Eukaryota</taxon>
        <taxon>Metazoa</taxon>
        <taxon>Chordata</taxon>
        <taxon>Craniata</taxon>
        <taxon>Vertebrata</taxon>
        <taxon>Euteleostomi</taxon>
        <taxon>Mammalia</taxon>
        <taxon>Eutheria</taxon>
        <taxon>Euarchontoglires</taxon>
        <taxon>Primates</taxon>
        <taxon>Haplorrhini</taxon>
        <taxon>Platyrrhini</taxon>
        <taxon>Cebidae</taxon>
        <taxon>Callitrichinae</taxon>
        <taxon>Saguinus</taxon>
    </lineage>
</organism>
<gene>
    <name evidence="1" type="ORF">P7K49_039906</name>
</gene>
<accession>A0ABQ9TCE6</accession>
<comment type="caution">
    <text evidence="1">The sequence shown here is derived from an EMBL/GenBank/DDBJ whole genome shotgun (WGS) entry which is preliminary data.</text>
</comment>
<name>A0ABQ9TCE6_SAGOE</name>
<evidence type="ECO:0000313" key="2">
    <source>
        <dbReference type="Proteomes" id="UP001266305"/>
    </source>
</evidence>
<dbReference type="EMBL" id="JASSZA010000037">
    <property type="protein sequence ID" value="KAK2082406.1"/>
    <property type="molecule type" value="Genomic_DNA"/>
</dbReference>
<feature type="non-terminal residue" evidence="1">
    <location>
        <position position="1"/>
    </location>
</feature>